<sequence>MVQPLANEPTASAADTMDATAVTKPVAVPAAEEAAEATVEEAKPDTSADEKAVDEDKNKDDAEAKDDDDSSSDSDVSDDEEEIYYPQVSIQDAEGNARHNSVANNYVDDTPSDWQYAEEDEGKGDARFDPELKGKSANADGKDADAEAKKSEDEDDEDKPKALTYRVLDEMWNQADYRWQIVHLPKGNRSDHLYAFCIHRRLVPSGAAGMFKVMIRVLSQPLGKVLQKLVAPHDRLYESVPFLPINHIYASKANLESWLAHYDAEHKGKDDKDASAEPAAAAAAVGEEPAAVEVKEDADAKEAKTNKEELPKDAQATLELLNKLSTEQLAEAAEGVRDLLTFLHDEFADTVRKYNELIADGLITYDLLWLMFNVGDEVVFPHQAINQSQLMKVTEVRYVPTDGEDPAYLAVQGETLEWSGTHFFTHQVRRGITQFSGPRPIHELSLQLRSRVAESVQATMAARGRRYAALTGVHYKSYRGALIRRAGCRIIQVPCRGRVVIDRNGMVQENPGYPVNSPNTYTQEQNGLDNWAAPDLDADHFTDVDYMRMPPTVYGFTLAKKAWGELLVDNVSDIDFDTNVWDKLVLAPRTKRLIKGLVESHVAGGLVADIIEGKGQGLIFLLHGSPGQGKTLTAEAIAEQLQRPLYSVGVGELGQEPNELETNLQSALNLAEAWNAILLLDEADVFLEQRSNHEMHRNACVAIFLRTLEFYSGILFLTTNRVASFDAAFHSRISLALRYPDLNETSRHAIWTQVLDRIHHGDHAAWADRIPLTHLVKLPLNGRRIKGVLRTAQAMAAHEQVPLALEHIETVLELVRDFAEDLENSEETPNGVVARTADTGLVPQMLAGIGEDARE</sequence>
<name>A0A0L0T196_ALLM3</name>
<dbReference type="CDD" id="cd19481">
    <property type="entry name" value="RecA-like_protease"/>
    <property type="match status" value="1"/>
</dbReference>
<gene>
    <name evidence="3" type="ORF">AMAG_13079</name>
</gene>
<dbReference type="AlphaFoldDB" id="A0A0L0T196"/>
<dbReference type="SUPFAM" id="SSF52540">
    <property type="entry name" value="P-loop containing nucleoside triphosphate hydrolases"/>
    <property type="match status" value="1"/>
</dbReference>
<feature type="compositionally biased region" description="Basic and acidic residues" evidence="1">
    <location>
        <begin position="123"/>
        <end position="152"/>
    </location>
</feature>
<protein>
    <recommendedName>
        <fullName evidence="2">AAA+ ATPase domain-containing protein</fullName>
    </recommendedName>
</protein>
<feature type="region of interest" description="Disordered" evidence="1">
    <location>
        <begin position="1"/>
        <end position="161"/>
    </location>
</feature>
<feature type="compositionally biased region" description="Basic and acidic residues" evidence="1">
    <location>
        <begin position="293"/>
        <end position="308"/>
    </location>
</feature>
<dbReference type="Pfam" id="PF00004">
    <property type="entry name" value="AAA"/>
    <property type="match status" value="1"/>
</dbReference>
<evidence type="ECO:0000313" key="3">
    <source>
        <dbReference type="EMBL" id="KNE68425.1"/>
    </source>
</evidence>
<dbReference type="STRING" id="578462.A0A0L0T196"/>
<organism evidence="3 4">
    <name type="scientific">Allomyces macrogynus (strain ATCC 38327)</name>
    <name type="common">Allomyces javanicus var. macrogynus</name>
    <dbReference type="NCBI Taxonomy" id="578462"/>
    <lineage>
        <taxon>Eukaryota</taxon>
        <taxon>Fungi</taxon>
        <taxon>Fungi incertae sedis</taxon>
        <taxon>Blastocladiomycota</taxon>
        <taxon>Blastocladiomycetes</taxon>
        <taxon>Blastocladiales</taxon>
        <taxon>Blastocladiaceae</taxon>
        <taxon>Allomyces</taxon>
    </lineage>
</organism>
<dbReference type="PANTHER" id="PTHR46411:SF3">
    <property type="entry name" value="AAA+ ATPASE DOMAIN-CONTAINING PROTEIN"/>
    <property type="match status" value="1"/>
</dbReference>
<keyword evidence="4" id="KW-1185">Reference proteome</keyword>
<feature type="compositionally biased region" description="Acidic residues" evidence="1">
    <location>
        <begin position="63"/>
        <end position="83"/>
    </location>
</feature>
<feature type="compositionally biased region" description="Low complexity" evidence="1">
    <location>
        <begin position="10"/>
        <end position="32"/>
    </location>
</feature>
<dbReference type="InterPro" id="IPR003593">
    <property type="entry name" value="AAA+_ATPase"/>
</dbReference>
<dbReference type="PANTHER" id="PTHR46411">
    <property type="entry name" value="FAMILY ATPASE, PUTATIVE-RELATED"/>
    <property type="match status" value="1"/>
</dbReference>
<feature type="compositionally biased region" description="Low complexity" evidence="1">
    <location>
        <begin position="276"/>
        <end position="292"/>
    </location>
</feature>
<dbReference type="SMART" id="SM00382">
    <property type="entry name" value="AAA"/>
    <property type="match status" value="1"/>
</dbReference>
<proteinExistence type="predicted"/>
<dbReference type="VEuPathDB" id="FungiDB:AMAG_13079"/>
<dbReference type="OrthoDB" id="10042665at2759"/>
<dbReference type="EMBL" id="GG745356">
    <property type="protein sequence ID" value="KNE68425.1"/>
    <property type="molecule type" value="Genomic_DNA"/>
</dbReference>
<dbReference type="eggNOG" id="KOG0742">
    <property type="taxonomic scope" value="Eukaryota"/>
</dbReference>
<dbReference type="Proteomes" id="UP000054350">
    <property type="component" value="Unassembled WGS sequence"/>
</dbReference>
<feature type="region of interest" description="Disordered" evidence="1">
    <location>
        <begin position="269"/>
        <end position="308"/>
    </location>
</feature>
<dbReference type="Pfam" id="PF22942">
    <property type="entry name" value="DUF7025"/>
    <property type="match status" value="1"/>
</dbReference>
<evidence type="ECO:0000259" key="2">
    <source>
        <dbReference type="SMART" id="SM00382"/>
    </source>
</evidence>
<evidence type="ECO:0000256" key="1">
    <source>
        <dbReference type="SAM" id="MobiDB-lite"/>
    </source>
</evidence>
<evidence type="ECO:0000313" key="4">
    <source>
        <dbReference type="Proteomes" id="UP000054350"/>
    </source>
</evidence>
<feature type="domain" description="AAA+ ATPase" evidence="2">
    <location>
        <begin position="616"/>
        <end position="741"/>
    </location>
</feature>
<dbReference type="GO" id="GO:0005524">
    <property type="term" value="F:ATP binding"/>
    <property type="evidence" value="ECO:0007669"/>
    <property type="project" value="InterPro"/>
</dbReference>
<dbReference type="InterPro" id="IPR054289">
    <property type="entry name" value="DUF7025"/>
</dbReference>
<feature type="compositionally biased region" description="Basic and acidic residues" evidence="1">
    <location>
        <begin position="40"/>
        <end position="62"/>
    </location>
</feature>
<dbReference type="InterPro" id="IPR027417">
    <property type="entry name" value="P-loop_NTPase"/>
</dbReference>
<reference evidence="3 4" key="1">
    <citation type="submission" date="2009-11" db="EMBL/GenBank/DDBJ databases">
        <title>Annotation of Allomyces macrogynus ATCC 38327.</title>
        <authorList>
            <consortium name="The Broad Institute Genome Sequencing Platform"/>
            <person name="Russ C."/>
            <person name="Cuomo C."/>
            <person name="Burger G."/>
            <person name="Gray M.W."/>
            <person name="Holland P.W.H."/>
            <person name="King N."/>
            <person name="Lang F.B.F."/>
            <person name="Roger A.J."/>
            <person name="Ruiz-Trillo I."/>
            <person name="Young S.K."/>
            <person name="Zeng Q."/>
            <person name="Gargeya S."/>
            <person name="Fitzgerald M."/>
            <person name="Haas B."/>
            <person name="Abouelleil A."/>
            <person name="Alvarado L."/>
            <person name="Arachchi H.M."/>
            <person name="Berlin A."/>
            <person name="Chapman S.B."/>
            <person name="Gearin G."/>
            <person name="Goldberg J."/>
            <person name="Griggs A."/>
            <person name="Gujja S."/>
            <person name="Hansen M."/>
            <person name="Heiman D."/>
            <person name="Howarth C."/>
            <person name="Larimer J."/>
            <person name="Lui A."/>
            <person name="MacDonald P.J.P."/>
            <person name="McCowen C."/>
            <person name="Montmayeur A."/>
            <person name="Murphy C."/>
            <person name="Neiman D."/>
            <person name="Pearson M."/>
            <person name="Priest M."/>
            <person name="Roberts A."/>
            <person name="Saif S."/>
            <person name="Shea T."/>
            <person name="Sisk P."/>
            <person name="Stolte C."/>
            <person name="Sykes S."/>
            <person name="Wortman J."/>
            <person name="Nusbaum C."/>
            <person name="Birren B."/>
        </authorList>
    </citation>
    <scope>NUCLEOTIDE SEQUENCE [LARGE SCALE GENOMIC DNA]</scope>
    <source>
        <strain evidence="3 4">ATCC 38327</strain>
    </source>
</reference>
<accession>A0A0L0T196</accession>
<reference evidence="4" key="2">
    <citation type="submission" date="2009-11" db="EMBL/GenBank/DDBJ databases">
        <title>The Genome Sequence of Allomyces macrogynus strain ATCC 38327.</title>
        <authorList>
            <consortium name="The Broad Institute Genome Sequencing Platform"/>
            <person name="Russ C."/>
            <person name="Cuomo C."/>
            <person name="Shea T."/>
            <person name="Young S.K."/>
            <person name="Zeng Q."/>
            <person name="Koehrsen M."/>
            <person name="Haas B."/>
            <person name="Borodovsky M."/>
            <person name="Guigo R."/>
            <person name="Alvarado L."/>
            <person name="Berlin A."/>
            <person name="Borenstein D."/>
            <person name="Chen Z."/>
            <person name="Engels R."/>
            <person name="Freedman E."/>
            <person name="Gellesch M."/>
            <person name="Goldberg J."/>
            <person name="Griggs A."/>
            <person name="Gujja S."/>
            <person name="Heiman D."/>
            <person name="Hepburn T."/>
            <person name="Howarth C."/>
            <person name="Jen D."/>
            <person name="Larson L."/>
            <person name="Lewis B."/>
            <person name="Mehta T."/>
            <person name="Park D."/>
            <person name="Pearson M."/>
            <person name="Roberts A."/>
            <person name="Saif S."/>
            <person name="Shenoy N."/>
            <person name="Sisk P."/>
            <person name="Stolte C."/>
            <person name="Sykes S."/>
            <person name="Walk T."/>
            <person name="White J."/>
            <person name="Yandava C."/>
            <person name="Burger G."/>
            <person name="Gray M.W."/>
            <person name="Holland P.W.H."/>
            <person name="King N."/>
            <person name="Lang F.B.F."/>
            <person name="Roger A.J."/>
            <person name="Ruiz-Trillo I."/>
            <person name="Lander E."/>
            <person name="Nusbaum C."/>
        </authorList>
    </citation>
    <scope>NUCLEOTIDE SEQUENCE [LARGE SCALE GENOMIC DNA]</scope>
    <source>
        <strain evidence="4">ATCC 38327</strain>
    </source>
</reference>
<dbReference type="InterPro" id="IPR003959">
    <property type="entry name" value="ATPase_AAA_core"/>
</dbReference>
<dbReference type="Gene3D" id="3.40.50.300">
    <property type="entry name" value="P-loop containing nucleotide triphosphate hydrolases"/>
    <property type="match status" value="1"/>
</dbReference>
<dbReference type="GO" id="GO:0016887">
    <property type="term" value="F:ATP hydrolysis activity"/>
    <property type="evidence" value="ECO:0007669"/>
    <property type="project" value="InterPro"/>
</dbReference>